<proteinExistence type="predicted"/>
<accession>A0ABP1X168</accession>
<dbReference type="EMBL" id="CCJX01000142">
    <property type="protein sequence ID" value="CDT45758.1"/>
    <property type="molecule type" value="Genomic_DNA"/>
</dbReference>
<evidence type="ECO:0000256" key="1">
    <source>
        <dbReference type="SAM" id="Phobius"/>
    </source>
</evidence>
<organism evidence="2 3">
    <name type="scientific">Vibrio crassostreae</name>
    <dbReference type="NCBI Taxonomy" id="246167"/>
    <lineage>
        <taxon>Bacteria</taxon>
        <taxon>Pseudomonadati</taxon>
        <taxon>Pseudomonadota</taxon>
        <taxon>Gammaproteobacteria</taxon>
        <taxon>Vibrionales</taxon>
        <taxon>Vibrionaceae</taxon>
        <taxon>Vibrio</taxon>
    </lineage>
</organism>
<keyword evidence="1" id="KW-1133">Transmembrane helix</keyword>
<keyword evidence="1" id="KW-0472">Membrane</keyword>
<keyword evidence="3" id="KW-1185">Reference proteome</keyword>
<name>A0ABP1X168_9VIBR</name>
<gene>
    <name evidence="2" type="ORF">VCR4J5_560001</name>
</gene>
<keyword evidence="1" id="KW-0812">Transmembrane</keyword>
<protein>
    <submittedName>
        <fullName evidence="2">Uncharacterized protein</fullName>
    </submittedName>
</protein>
<evidence type="ECO:0000313" key="3">
    <source>
        <dbReference type="Proteomes" id="UP000049077"/>
    </source>
</evidence>
<reference evidence="2 3" key="1">
    <citation type="submission" date="2014-06" db="EMBL/GenBank/DDBJ databases">
        <authorList>
            <person name="Le Roux F."/>
        </authorList>
    </citation>
    <scope>NUCLEOTIDE SEQUENCE [LARGE SCALE GENOMIC DNA]</scope>
    <source>
        <strain evidence="2 3">J5-4</strain>
    </source>
</reference>
<evidence type="ECO:0000313" key="2">
    <source>
        <dbReference type="EMBL" id="CDT45758.1"/>
    </source>
</evidence>
<feature type="transmembrane region" description="Helical" evidence="1">
    <location>
        <begin position="29"/>
        <end position="54"/>
    </location>
</feature>
<dbReference type="Proteomes" id="UP000049077">
    <property type="component" value="Unassembled WGS sequence"/>
</dbReference>
<comment type="caution">
    <text evidence="2">The sequence shown here is derived from an EMBL/GenBank/DDBJ whole genome shotgun (WGS) entry which is preliminary data.</text>
</comment>
<sequence>MLVTPLLVVLLPSFMLLKSYDKFFCLALLMPYLIVWFVTLLSKSAAYTSILGFLI</sequence>